<gene>
    <name evidence="1" type="ORF">MRL64_15385</name>
</gene>
<proteinExistence type="predicted"/>
<evidence type="ECO:0008006" key="2">
    <source>
        <dbReference type="Google" id="ProtNLM"/>
    </source>
</evidence>
<evidence type="ECO:0000313" key="1">
    <source>
        <dbReference type="EMBL" id="XAG63313.1"/>
    </source>
</evidence>
<dbReference type="EMBL" id="CP095343">
    <property type="protein sequence ID" value="XAG63313.1"/>
    <property type="molecule type" value="Genomic_DNA"/>
</dbReference>
<accession>A0AAU6TPF4</accession>
<organism evidence="1">
    <name type="scientific">bacterium 19MO02SH05</name>
    <dbReference type="NCBI Taxonomy" id="2920696"/>
    <lineage>
        <taxon>Bacteria</taxon>
    </lineage>
</organism>
<sequence length="253" mass="30184">MDNIRNCKLCDKEDILQNSHIIPSSIIKSVKKGDSQLYTLSRCSSLRYENVDPKEYLLCRSCEQLLNRRYEKYGLELLKKSSNVTKHSNCIEFKNFKYQKWYLYYLSIIWRASISSLSDFEQVNLSNLNDVLKQCIKKNTLRVSSEIDIDEFIKITMFRVTDRSHRLDELTIRNILMNLTHVSVQDSNEHLFFFMSSGFLVQFRLTPFYIQLKDKTPFTRADMARNNQRFVRYLDIAESRFLTKEFNWLIDNV</sequence>
<dbReference type="AlphaFoldDB" id="A0AAU6TPF4"/>
<name>A0AAU6TPF4_UNCXX</name>
<protein>
    <recommendedName>
        <fullName evidence="2">HNH domain-containing protein</fullName>
    </recommendedName>
</protein>
<reference evidence="1" key="1">
    <citation type="submission" date="2022-03" db="EMBL/GenBank/DDBJ databases">
        <title>Sea Food Isolates.</title>
        <authorList>
            <person name="Li c."/>
        </authorList>
    </citation>
    <scope>NUCLEOTIDE SEQUENCE</scope>
    <source>
        <strain evidence="1">19MO02SH05</strain>
    </source>
</reference>